<gene>
    <name evidence="2" type="ORF">CWB96_23085</name>
</gene>
<name>A0A5S3XB53_9GAMM</name>
<dbReference type="InterPro" id="IPR041168">
    <property type="entry name" value="LodA_N"/>
</dbReference>
<accession>A0A5S3XB53</accession>
<dbReference type="RefSeq" id="WP_212751277.1">
    <property type="nucleotide sequence ID" value="NZ_PNCL01000356.1"/>
</dbReference>
<organism evidence="2 3">
    <name type="scientific">Pseudoalteromonas citrea</name>
    <dbReference type="NCBI Taxonomy" id="43655"/>
    <lineage>
        <taxon>Bacteria</taxon>
        <taxon>Pseudomonadati</taxon>
        <taxon>Pseudomonadota</taxon>
        <taxon>Gammaproteobacteria</taxon>
        <taxon>Alteromonadales</taxon>
        <taxon>Pseudoalteromonadaceae</taxon>
        <taxon>Pseudoalteromonas</taxon>
    </lineage>
</organism>
<feature type="non-terminal residue" evidence="2">
    <location>
        <position position="1"/>
    </location>
</feature>
<sequence length="80" mass="8815">ANNAEITWHAQLANQKASWYNFEIALDIPEAAQADPSELRTKKIAGTARDKLLINGGKNNVSGRNINCAQNQFIGEFDEV</sequence>
<feature type="domain" description="L-Lysine epsilon oxidase N-terminal" evidence="1">
    <location>
        <begin position="2"/>
        <end position="73"/>
    </location>
</feature>
<proteinExistence type="predicted"/>
<evidence type="ECO:0000313" key="3">
    <source>
        <dbReference type="Proteomes" id="UP000307706"/>
    </source>
</evidence>
<evidence type="ECO:0000259" key="1">
    <source>
        <dbReference type="Pfam" id="PF17990"/>
    </source>
</evidence>
<comment type="caution">
    <text evidence="2">The sequence shown here is derived from an EMBL/GenBank/DDBJ whole genome shotgun (WGS) entry which is preliminary data.</text>
</comment>
<dbReference type="Pfam" id="PF17990">
    <property type="entry name" value="LodA_N"/>
    <property type="match status" value="1"/>
</dbReference>
<dbReference type="EMBL" id="PNCL01000356">
    <property type="protein sequence ID" value="TMP49622.1"/>
    <property type="molecule type" value="Genomic_DNA"/>
</dbReference>
<evidence type="ECO:0000313" key="2">
    <source>
        <dbReference type="EMBL" id="TMP49622.1"/>
    </source>
</evidence>
<dbReference type="AlphaFoldDB" id="A0A5S3XB53"/>
<dbReference type="Proteomes" id="UP000307706">
    <property type="component" value="Unassembled WGS sequence"/>
</dbReference>
<reference evidence="2 3" key="1">
    <citation type="submission" date="2017-12" db="EMBL/GenBank/DDBJ databases">
        <authorList>
            <person name="Paulsen S."/>
            <person name="Gram L.K."/>
        </authorList>
    </citation>
    <scope>NUCLEOTIDE SEQUENCE [LARGE SCALE GENOMIC DNA]</scope>
    <source>
        <strain evidence="2 3">S2231</strain>
    </source>
</reference>
<reference evidence="3" key="2">
    <citation type="submission" date="2019-06" db="EMBL/GenBank/DDBJ databases">
        <title>Co-occurence of chitin degradation, pigmentation and bioactivity in marine Pseudoalteromonas.</title>
        <authorList>
            <person name="Sonnenschein E.C."/>
            <person name="Bech P.K."/>
        </authorList>
    </citation>
    <scope>NUCLEOTIDE SEQUENCE [LARGE SCALE GENOMIC DNA]</scope>
    <source>
        <strain evidence="3">S2231</strain>
    </source>
</reference>
<protein>
    <recommendedName>
        <fullName evidence="1">L-Lysine epsilon oxidase N-terminal domain-containing protein</fullName>
    </recommendedName>
</protein>